<dbReference type="InterPro" id="IPR008920">
    <property type="entry name" value="TF_FadR/GntR_C"/>
</dbReference>
<protein>
    <submittedName>
        <fullName evidence="5">HTH-type transcriptional regulator McbR</fullName>
    </submittedName>
</protein>
<feature type="domain" description="HTH gntR-type" evidence="4">
    <location>
        <begin position="12"/>
        <end position="78"/>
    </location>
</feature>
<dbReference type="PANTHER" id="PTHR43537:SF45">
    <property type="entry name" value="GNTR FAMILY REGULATORY PROTEIN"/>
    <property type="match status" value="1"/>
</dbReference>
<sequence length="231" mass="24779">MVPTLKPVERPLALSDQVYQTLRANVRNGKILPGQALQEVQLAAQLGVSRTPVREALTRLASDGLVTADGRSFVVPSLTIADVDDIYEVRSLLEPEALRRVAAQTANPVVRAPIINALEASIAAHKAGDNEAFMDANARFRSAWLALVPNPRLVHAVELYADHVQHLRTLTLGSAKVRNVVLGGLKRIAKQLAAGDGDAAAQAMQDHLREAKHAFVVAIGLDHQAPQAATK</sequence>
<name>A0A1J5S8M0_9ZZZZ</name>
<keyword evidence="3" id="KW-0804">Transcription</keyword>
<dbReference type="InterPro" id="IPR011711">
    <property type="entry name" value="GntR_C"/>
</dbReference>
<dbReference type="SUPFAM" id="SSF48008">
    <property type="entry name" value="GntR ligand-binding domain-like"/>
    <property type="match status" value="1"/>
</dbReference>
<dbReference type="SUPFAM" id="SSF46785">
    <property type="entry name" value="Winged helix' DNA-binding domain"/>
    <property type="match status" value="1"/>
</dbReference>
<dbReference type="InterPro" id="IPR000524">
    <property type="entry name" value="Tscrpt_reg_HTH_GntR"/>
</dbReference>
<organism evidence="5">
    <name type="scientific">mine drainage metagenome</name>
    <dbReference type="NCBI Taxonomy" id="410659"/>
    <lineage>
        <taxon>unclassified sequences</taxon>
        <taxon>metagenomes</taxon>
        <taxon>ecological metagenomes</taxon>
    </lineage>
</organism>
<accession>A0A1J5S8M0</accession>
<dbReference type="Pfam" id="PF00392">
    <property type="entry name" value="GntR"/>
    <property type="match status" value="1"/>
</dbReference>
<evidence type="ECO:0000256" key="1">
    <source>
        <dbReference type="ARBA" id="ARBA00023015"/>
    </source>
</evidence>
<proteinExistence type="predicted"/>
<dbReference type="PROSITE" id="PS50949">
    <property type="entry name" value="HTH_GNTR"/>
    <property type="match status" value="1"/>
</dbReference>
<keyword evidence="1" id="KW-0805">Transcription regulation</keyword>
<dbReference type="PANTHER" id="PTHR43537">
    <property type="entry name" value="TRANSCRIPTIONAL REGULATOR, GNTR FAMILY"/>
    <property type="match status" value="1"/>
</dbReference>
<gene>
    <name evidence="5" type="primary">mcbR_4</name>
    <name evidence="5" type="ORF">GALL_174730</name>
</gene>
<evidence type="ECO:0000259" key="4">
    <source>
        <dbReference type="PROSITE" id="PS50949"/>
    </source>
</evidence>
<dbReference type="Gene3D" id="1.10.10.10">
    <property type="entry name" value="Winged helix-like DNA-binding domain superfamily/Winged helix DNA-binding domain"/>
    <property type="match status" value="1"/>
</dbReference>
<dbReference type="Gene3D" id="1.20.120.530">
    <property type="entry name" value="GntR ligand-binding domain-like"/>
    <property type="match status" value="1"/>
</dbReference>
<dbReference type="AlphaFoldDB" id="A0A1J5S8M0"/>
<dbReference type="SMART" id="SM00345">
    <property type="entry name" value="HTH_GNTR"/>
    <property type="match status" value="1"/>
</dbReference>
<dbReference type="InterPro" id="IPR036388">
    <property type="entry name" value="WH-like_DNA-bd_sf"/>
</dbReference>
<evidence type="ECO:0000313" key="5">
    <source>
        <dbReference type="EMBL" id="OIR00408.1"/>
    </source>
</evidence>
<dbReference type="GO" id="GO:0003700">
    <property type="term" value="F:DNA-binding transcription factor activity"/>
    <property type="evidence" value="ECO:0007669"/>
    <property type="project" value="InterPro"/>
</dbReference>
<evidence type="ECO:0000256" key="3">
    <source>
        <dbReference type="ARBA" id="ARBA00023163"/>
    </source>
</evidence>
<dbReference type="SMART" id="SM00895">
    <property type="entry name" value="FCD"/>
    <property type="match status" value="1"/>
</dbReference>
<reference evidence="5" key="1">
    <citation type="submission" date="2016-10" db="EMBL/GenBank/DDBJ databases">
        <title>Sequence of Gallionella enrichment culture.</title>
        <authorList>
            <person name="Poehlein A."/>
            <person name="Muehling M."/>
            <person name="Daniel R."/>
        </authorList>
    </citation>
    <scope>NUCLEOTIDE SEQUENCE</scope>
</reference>
<dbReference type="PRINTS" id="PR00035">
    <property type="entry name" value="HTHGNTR"/>
</dbReference>
<evidence type="ECO:0000256" key="2">
    <source>
        <dbReference type="ARBA" id="ARBA00023125"/>
    </source>
</evidence>
<dbReference type="InterPro" id="IPR036390">
    <property type="entry name" value="WH_DNA-bd_sf"/>
</dbReference>
<keyword evidence="2" id="KW-0238">DNA-binding</keyword>
<dbReference type="EMBL" id="MLJW01000095">
    <property type="protein sequence ID" value="OIR00408.1"/>
    <property type="molecule type" value="Genomic_DNA"/>
</dbReference>
<dbReference type="GO" id="GO:0003677">
    <property type="term" value="F:DNA binding"/>
    <property type="evidence" value="ECO:0007669"/>
    <property type="project" value="UniProtKB-KW"/>
</dbReference>
<comment type="caution">
    <text evidence="5">The sequence shown here is derived from an EMBL/GenBank/DDBJ whole genome shotgun (WGS) entry which is preliminary data.</text>
</comment>
<dbReference type="CDD" id="cd07377">
    <property type="entry name" value="WHTH_GntR"/>
    <property type="match status" value="1"/>
</dbReference>
<dbReference type="Pfam" id="PF07729">
    <property type="entry name" value="FCD"/>
    <property type="match status" value="1"/>
</dbReference>